<keyword evidence="3" id="KW-1185">Reference proteome</keyword>
<sequence>MQPRHTIQALSVALILLSYSVLTVSISIPEPVPAVNGPAIYQLVSNTPTDNNACRKAFDLNEYEFDSVYTDTTSEEQIRKTLDILRKSCKLEPVKESLAALAAQPDGRGFYRDFNTKSWPDYTERYDASWSSRPTRLRKWEYPIYVEVICNTSGGSPPTKDVEAMGTKVTARGKCKPFDLYKACSINIEIGEAKSSNCPASKILEETPDNGKFKSFESDGNDTLFTTAAKRLSPIYGADNCWFRENVLPELIAMKCENAGRVGGIVRLGVLVDKTRYADEDEHRDKSPSWKLVWVMDVTVHR</sequence>
<accession>A0A3N4HF83</accession>
<evidence type="ECO:0000313" key="2">
    <source>
        <dbReference type="EMBL" id="RPA72832.1"/>
    </source>
</evidence>
<gene>
    <name evidence="2" type="ORF">BJ508DRAFT_334665</name>
</gene>
<evidence type="ECO:0000256" key="1">
    <source>
        <dbReference type="SAM" id="SignalP"/>
    </source>
</evidence>
<feature type="signal peptide" evidence="1">
    <location>
        <begin position="1"/>
        <end position="25"/>
    </location>
</feature>
<protein>
    <submittedName>
        <fullName evidence="2">Uncharacterized protein</fullName>
    </submittedName>
</protein>
<name>A0A3N4HF83_ASCIM</name>
<dbReference type="EMBL" id="ML119844">
    <property type="protein sequence ID" value="RPA72832.1"/>
    <property type="molecule type" value="Genomic_DNA"/>
</dbReference>
<dbReference type="AlphaFoldDB" id="A0A3N4HF83"/>
<evidence type="ECO:0000313" key="3">
    <source>
        <dbReference type="Proteomes" id="UP000275078"/>
    </source>
</evidence>
<feature type="chain" id="PRO_5018049442" evidence="1">
    <location>
        <begin position="26"/>
        <end position="302"/>
    </location>
</feature>
<organism evidence="2 3">
    <name type="scientific">Ascobolus immersus RN42</name>
    <dbReference type="NCBI Taxonomy" id="1160509"/>
    <lineage>
        <taxon>Eukaryota</taxon>
        <taxon>Fungi</taxon>
        <taxon>Dikarya</taxon>
        <taxon>Ascomycota</taxon>
        <taxon>Pezizomycotina</taxon>
        <taxon>Pezizomycetes</taxon>
        <taxon>Pezizales</taxon>
        <taxon>Ascobolaceae</taxon>
        <taxon>Ascobolus</taxon>
    </lineage>
</organism>
<keyword evidence="1" id="KW-0732">Signal</keyword>
<proteinExistence type="predicted"/>
<dbReference type="Proteomes" id="UP000275078">
    <property type="component" value="Unassembled WGS sequence"/>
</dbReference>
<reference evidence="2 3" key="1">
    <citation type="journal article" date="2018" name="Nat. Ecol. Evol.">
        <title>Pezizomycetes genomes reveal the molecular basis of ectomycorrhizal truffle lifestyle.</title>
        <authorList>
            <person name="Murat C."/>
            <person name="Payen T."/>
            <person name="Noel B."/>
            <person name="Kuo A."/>
            <person name="Morin E."/>
            <person name="Chen J."/>
            <person name="Kohler A."/>
            <person name="Krizsan K."/>
            <person name="Balestrini R."/>
            <person name="Da Silva C."/>
            <person name="Montanini B."/>
            <person name="Hainaut M."/>
            <person name="Levati E."/>
            <person name="Barry K.W."/>
            <person name="Belfiori B."/>
            <person name="Cichocki N."/>
            <person name="Clum A."/>
            <person name="Dockter R.B."/>
            <person name="Fauchery L."/>
            <person name="Guy J."/>
            <person name="Iotti M."/>
            <person name="Le Tacon F."/>
            <person name="Lindquist E.A."/>
            <person name="Lipzen A."/>
            <person name="Malagnac F."/>
            <person name="Mello A."/>
            <person name="Molinier V."/>
            <person name="Miyauchi S."/>
            <person name="Poulain J."/>
            <person name="Riccioni C."/>
            <person name="Rubini A."/>
            <person name="Sitrit Y."/>
            <person name="Splivallo R."/>
            <person name="Traeger S."/>
            <person name="Wang M."/>
            <person name="Zifcakova L."/>
            <person name="Wipf D."/>
            <person name="Zambonelli A."/>
            <person name="Paolocci F."/>
            <person name="Nowrousian M."/>
            <person name="Ottonello S."/>
            <person name="Baldrian P."/>
            <person name="Spatafora J.W."/>
            <person name="Henrissat B."/>
            <person name="Nagy L.G."/>
            <person name="Aury J.M."/>
            <person name="Wincker P."/>
            <person name="Grigoriev I.V."/>
            <person name="Bonfante P."/>
            <person name="Martin F.M."/>
        </authorList>
    </citation>
    <scope>NUCLEOTIDE SEQUENCE [LARGE SCALE GENOMIC DNA]</scope>
    <source>
        <strain evidence="2 3">RN42</strain>
    </source>
</reference>